<keyword evidence="3" id="KW-1185">Reference proteome</keyword>
<dbReference type="Gramene" id="OPUNC04G27220.1">
    <property type="protein sequence ID" value="OPUNC04G27220.1"/>
    <property type="gene ID" value="OPUNC04G27220"/>
</dbReference>
<dbReference type="OMA" id="MEHCASE"/>
<protein>
    <submittedName>
        <fullName evidence="2">Uncharacterized protein</fullName>
    </submittedName>
</protein>
<sequence length="303" mass="34329">MLEVRLFLAALIHYSSFTKSGHYIYATSLNSVLEIEKIASSHWCKLLLDHMKNGFIALEKSGTVWSPIFFLDNLDWAATTSNDPMKTPRLQYYTKSVLDKFVDLLKDNKRIKLKPWDRTVYAHKGIPKVQPDQIEYTVVGKDNVKKRSRSGKSGIGKTVEEEDCKKKGKSEKNKRPFQEEDDSFVLVPCMKKFRDDCLEEITSDKLIEANKIVEKVGLSWVRRVQSVTNTEMEHCASELKKLLKFDNNLMAKDNNAIADSPVKSDGNTAKEISNNDNDNDAIADSPVKSDGNTDDKANEISSK</sequence>
<proteinExistence type="predicted"/>
<feature type="compositionally biased region" description="Basic and acidic residues" evidence="1">
    <location>
        <begin position="291"/>
        <end position="303"/>
    </location>
</feature>
<name>A0A0E0KWU1_ORYPU</name>
<evidence type="ECO:0000313" key="2">
    <source>
        <dbReference type="EnsemblPlants" id="OPUNC04G27220.1"/>
    </source>
</evidence>
<dbReference type="eggNOG" id="ENOG502R7JK">
    <property type="taxonomic scope" value="Eukaryota"/>
</dbReference>
<evidence type="ECO:0000313" key="3">
    <source>
        <dbReference type="Proteomes" id="UP000026962"/>
    </source>
</evidence>
<dbReference type="AlphaFoldDB" id="A0A0E0KWU1"/>
<organism evidence="2">
    <name type="scientific">Oryza punctata</name>
    <name type="common">Red rice</name>
    <dbReference type="NCBI Taxonomy" id="4537"/>
    <lineage>
        <taxon>Eukaryota</taxon>
        <taxon>Viridiplantae</taxon>
        <taxon>Streptophyta</taxon>
        <taxon>Embryophyta</taxon>
        <taxon>Tracheophyta</taxon>
        <taxon>Spermatophyta</taxon>
        <taxon>Magnoliopsida</taxon>
        <taxon>Liliopsida</taxon>
        <taxon>Poales</taxon>
        <taxon>Poaceae</taxon>
        <taxon>BOP clade</taxon>
        <taxon>Oryzoideae</taxon>
        <taxon>Oryzeae</taxon>
        <taxon>Oryzinae</taxon>
        <taxon>Oryza</taxon>
    </lineage>
</organism>
<feature type="region of interest" description="Disordered" evidence="1">
    <location>
        <begin position="145"/>
        <end position="177"/>
    </location>
</feature>
<dbReference type="HOGENOM" id="CLU_919474_0_0_1"/>
<dbReference type="Proteomes" id="UP000026962">
    <property type="component" value="Chromosome 4"/>
</dbReference>
<feature type="compositionally biased region" description="Low complexity" evidence="1">
    <location>
        <begin position="272"/>
        <end position="285"/>
    </location>
</feature>
<reference evidence="2" key="1">
    <citation type="submission" date="2015-04" db="UniProtKB">
        <authorList>
            <consortium name="EnsemblPlants"/>
        </authorList>
    </citation>
    <scope>IDENTIFICATION</scope>
</reference>
<accession>A0A0E0KWU1</accession>
<dbReference type="EnsemblPlants" id="OPUNC04G27220.1">
    <property type="protein sequence ID" value="OPUNC04G27220.1"/>
    <property type="gene ID" value="OPUNC04G27220"/>
</dbReference>
<feature type="region of interest" description="Disordered" evidence="1">
    <location>
        <begin position="256"/>
        <end position="303"/>
    </location>
</feature>
<reference evidence="2" key="2">
    <citation type="submission" date="2018-05" db="EMBL/GenBank/DDBJ databases">
        <title>OpunRS2 (Oryza punctata Reference Sequence Version 2).</title>
        <authorList>
            <person name="Zhang J."/>
            <person name="Kudrna D."/>
            <person name="Lee S."/>
            <person name="Talag J."/>
            <person name="Welchert J."/>
            <person name="Wing R.A."/>
        </authorList>
    </citation>
    <scope>NUCLEOTIDE SEQUENCE [LARGE SCALE GENOMIC DNA]</scope>
</reference>
<evidence type="ECO:0000256" key="1">
    <source>
        <dbReference type="SAM" id="MobiDB-lite"/>
    </source>
</evidence>